<comment type="caution">
    <text evidence="2">The sequence shown here is derived from an EMBL/GenBank/DDBJ whole genome shotgun (WGS) entry which is preliminary data.</text>
</comment>
<reference evidence="2 3" key="1">
    <citation type="submission" date="2024-02" db="EMBL/GenBank/DDBJ databases">
        <title>A draft genome for the cacao thread blight pathogen Marasmius crinis-equi.</title>
        <authorList>
            <person name="Cohen S.P."/>
            <person name="Baruah I.K."/>
            <person name="Amoako-Attah I."/>
            <person name="Bukari Y."/>
            <person name="Meinhardt L.W."/>
            <person name="Bailey B.A."/>
        </authorList>
    </citation>
    <scope>NUCLEOTIDE SEQUENCE [LARGE SCALE GENOMIC DNA]</scope>
    <source>
        <strain evidence="2 3">GH-76</strain>
    </source>
</reference>
<protein>
    <submittedName>
        <fullName evidence="2">Uncharacterized protein</fullName>
    </submittedName>
</protein>
<dbReference type="Proteomes" id="UP001465976">
    <property type="component" value="Unassembled WGS sequence"/>
</dbReference>
<feature type="region of interest" description="Disordered" evidence="1">
    <location>
        <begin position="470"/>
        <end position="536"/>
    </location>
</feature>
<feature type="compositionally biased region" description="Polar residues" evidence="1">
    <location>
        <begin position="12"/>
        <end position="24"/>
    </location>
</feature>
<feature type="compositionally biased region" description="Basic and acidic residues" evidence="1">
    <location>
        <begin position="470"/>
        <end position="479"/>
    </location>
</feature>
<proteinExistence type="predicted"/>
<dbReference type="EMBL" id="JBAHYK010000105">
    <property type="protein sequence ID" value="KAL0578325.1"/>
    <property type="molecule type" value="Genomic_DNA"/>
</dbReference>
<keyword evidence="3" id="KW-1185">Reference proteome</keyword>
<feature type="region of interest" description="Disordered" evidence="1">
    <location>
        <begin position="1"/>
        <end position="100"/>
    </location>
</feature>
<feature type="compositionally biased region" description="Low complexity" evidence="1">
    <location>
        <begin position="61"/>
        <end position="77"/>
    </location>
</feature>
<evidence type="ECO:0000256" key="1">
    <source>
        <dbReference type="SAM" id="MobiDB-lite"/>
    </source>
</evidence>
<evidence type="ECO:0000313" key="3">
    <source>
        <dbReference type="Proteomes" id="UP001465976"/>
    </source>
</evidence>
<feature type="region of interest" description="Disordered" evidence="1">
    <location>
        <begin position="359"/>
        <end position="410"/>
    </location>
</feature>
<feature type="compositionally biased region" description="Polar residues" evidence="1">
    <location>
        <begin position="388"/>
        <end position="397"/>
    </location>
</feature>
<gene>
    <name evidence="2" type="ORF">V5O48_003672</name>
</gene>
<organism evidence="2 3">
    <name type="scientific">Marasmius crinis-equi</name>
    <dbReference type="NCBI Taxonomy" id="585013"/>
    <lineage>
        <taxon>Eukaryota</taxon>
        <taxon>Fungi</taxon>
        <taxon>Dikarya</taxon>
        <taxon>Basidiomycota</taxon>
        <taxon>Agaricomycotina</taxon>
        <taxon>Agaricomycetes</taxon>
        <taxon>Agaricomycetidae</taxon>
        <taxon>Agaricales</taxon>
        <taxon>Marasmiineae</taxon>
        <taxon>Marasmiaceae</taxon>
        <taxon>Marasmius</taxon>
    </lineage>
</organism>
<feature type="compositionally biased region" description="Polar residues" evidence="1">
    <location>
        <begin position="480"/>
        <end position="525"/>
    </location>
</feature>
<name>A0ABR3FS92_9AGAR</name>
<sequence>MTPESFPREDYSPSTVRQTAQTLQAPHRRTNQIGLGVFGSTPPPPRPNSSFAHQNSSQLRTTQSSFSDTTSTTFNSQAQYPHHHTSHFEDQDNGYGVNSLLSDLEEDDPLQNKSLVDPLALASDLAGVLELDESHQEMLMTYIATNKGLDHGLLNSQIVIHANQLQQSMTMSKILKKLENHDEILTKMKSKIQDNPQLSKDQSASRCLPIYLASIADYCHSQKEVLSWAKKVVIKDNRLDFDNDALIAGKLLGNVPNSILKDYLNINASQAEKDALDSEIRTQGSNAKALLRNVIMESLTEGHKARASLTQTTRVAARKFLGASDLATPSLTVRILLLVSEPSSPDLVPNFSQLEASICPGKPPPYHKGGRTPSGAARPTKRPRAATGDSSATSPAATNELEEDDDPTSSDVSLVMSFAAWLRQKYEDKTNWGEKFNEKKWVEYCNHAIDAEKKDWPSDPLTILPLKVMKDHGTGDRTHGTSMQSSGNTPYSNTVAGPPTQQGPSTSGYAAHRQPTQGVSGQSGSPYAMIHREGPQ</sequence>
<evidence type="ECO:0000313" key="2">
    <source>
        <dbReference type="EMBL" id="KAL0578325.1"/>
    </source>
</evidence>
<feature type="compositionally biased region" description="Polar residues" evidence="1">
    <location>
        <begin position="48"/>
        <end position="60"/>
    </location>
</feature>
<accession>A0ABR3FS92</accession>
<feature type="compositionally biased region" description="Basic and acidic residues" evidence="1">
    <location>
        <begin position="1"/>
        <end position="11"/>
    </location>
</feature>